<dbReference type="Proteomes" id="UP000294835">
    <property type="component" value="Unassembled WGS sequence"/>
</dbReference>
<dbReference type="InterPro" id="IPR053842">
    <property type="entry name" value="NikA-like"/>
</dbReference>
<organism evidence="1 2">
    <name type="scientific">Rhodovulum marinum</name>
    <dbReference type="NCBI Taxonomy" id="320662"/>
    <lineage>
        <taxon>Bacteria</taxon>
        <taxon>Pseudomonadati</taxon>
        <taxon>Pseudomonadota</taxon>
        <taxon>Alphaproteobacteria</taxon>
        <taxon>Rhodobacterales</taxon>
        <taxon>Paracoccaceae</taxon>
        <taxon>Rhodovulum</taxon>
    </lineage>
</organism>
<protein>
    <recommendedName>
        <fullName evidence="3">Mobilization protein</fullName>
    </recommendedName>
</protein>
<dbReference type="RefSeq" id="WP_132465701.1">
    <property type="nucleotide sequence ID" value="NZ_SLXP01000017.1"/>
</dbReference>
<name>A0A4R2PSA7_9RHOB</name>
<dbReference type="AlphaFoldDB" id="A0A4R2PSA7"/>
<evidence type="ECO:0000313" key="1">
    <source>
        <dbReference type="EMBL" id="TCP38812.1"/>
    </source>
</evidence>
<dbReference type="OrthoDB" id="9834945at2"/>
<comment type="caution">
    <text evidence="1">The sequence shown here is derived from an EMBL/GenBank/DDBJ whole genome shotgun (WGS) entry which is preliminary data.</text>
</comment>
<dbReference type="EMBL" id="SLXP01000017">
    <property type="protein sequence ID" value="TCP38812.1"/>
    <property type="molecule type" value="Genomic_DNA"/>
</dbReference>
<evidence type="ECO:0000313" key="2">
    <source>
        <dbReference type="Proteomes" id="UP000294835"/>
    </source>
</evidence>
<sequence>MRTMTEPFAASNTPKRSRVIKFRTTPAEEAELQRRAQEHGYAQLAEFIRTRLLSAQVSHDIRLARDIARVGELLNAVLHHAQATDSPIPRERIERLLDAAEQLFLAHLPAGSERG</sequence>
<accession>A0A4R2PSA7</accession>
<evidence type="ECO:0008006" key="3">
    <source>
        <dbReference type="Google" id="ProtNLM"/>
    </source>
</evidence>
<keyword evidence="2" id="KW-1185">Reference proteome</keyword>
<dbReference type="Pfam" id="PF21983">
    <property type="entry name" value="NikA-like"/>
    <property type="match status" value="1"/>
</dbReference>
<reference evidence="1 2" key="1">
    <citation type="submission" date="2019-03" db="EMBL/GenBank/DDBJ databases">
        <title>Genomic Encyclopedia of Type Strains, Phase IV (KMG-IV): sequencing the most valuable type-strain genomes for metagenomic binning, comparative biology and taxonomic classification.</title>
        <authorList>
            <person name="Goeker M."/>
        </authorList>
    </citation>
    <scope>NUCLEOTIDE SEQUENCE [LARGE SCALE GENOMIC DNA]</scope>
    <source>
        <strain evidence="1 2">DSM 18063</strain>
    </source>
</reference>
<proteinExistence type="predicted"/>
<gene>
    <name evidence="1" type="ORF">EV662_11746</name>
</gene>